<dbReference type="SMART" id="SM00941">
    <property type="entry name" value="PYNP_C"/>
    <property type="match status" value="1"/>
</dbReference>
<dbReference type="InterPro" id="IPR000053">
    <property type="entry name" value="Thymidine/pyrmidine_PPase"/>
</dbReference>
<dbReference type="SUPFAM" id="SSF47648">
    <property type="entry name" value="Nucleoside phosphorylase/phosphoribosyltransferase N-terminal domain"/>
    <property type="match status" value="1"/>
</dbReference>
<evidence type="ECO:0000256" key="2">
    <source>
        <dbReference type="ARBA" id="ARBA00011738"/>
    </source>
</evidence>
<dbReference type="PANTHER" id="PTHR10515:SF0">
    <property type="entry name" value="THYMIDINE PHOSPHORYLASE"/>
    <property type="match status" value="1"/>
</dbReference>
<dbReference type="GO" id="GO:0006213">
    <property type="term" value="P:pyrimidine nucleoside metabolic process"/>
    <property type="evidence" value="ECO:0007669"/>
    <property type="project" value="InterPro"/>
</dbReference>
<dbReference type="Gene3D" id="3.40.1030.10">
    <property type="entry name" value="Nucleoside phosphorylase/phosphoribosyltransferase catalytic domain"/>
    <property type="match status" value="1"/>
</dbReference>
<keyword evidence="3 8" id="KW-0328">Glycosyltransferase</keyword>
<comment type="caution">
    <text evidence="8">The sequence shown here is derived from an EMBL/GenBank/DDBJ whole genome shotgun (WGS) entry which is preliminary data.</text>
</comment>
<dbReference type="InterPro" id="IPR000312">
    <property type="entry name" value="Glycosyl_Trfase_fam3"/>
</dbReference>
<dbReference type="EMBL" id="ADNC01000003">
    <property type="protein sequence ID" value="EFF41794.1"/>
    <property type="molecule type" value="Genomic_DNA"/>
</dbReference>
<comment type="similarity">
    <text evidence="1">Belongs to the thymidine/pyrimidine-nucleoside phosphorylase family.</text>
</comment>
<gene>
    <name evidence="8" type="primary">pyn</name>
    <name evidence="8" type="ORF">MALL_0243</name>
</gene>
<dbReference type="EC" id="2.4.2.2" evidence="8"/>
<accession>D4XV34</accession>
<keyword evidence="9" id="KW-1185">Reference proteome</keyword>
<dbReference type="InterPro" id="IPR036566">
    <property type="entry name" value="PYNP-like_C_sf"/>
</dbReference>
<dbReference type="Pfam" id="PF02885">
    <property type="entry name" value="Glycos_trans_3N"/>
    <property type="match status" value="1"/>
</dbReference>
<evidence type="ECO:0000256" key="4">
    <source>
        <dbReference type="ARBA" id="ARBA00022679"/>
    </source>
</evidence>
<name>D4XV34_9BACT</name>
<keyword evidence="4 8" id="KW-0808">Transferase</keyword>
<dbReference type="PANTHER" id="PTHR10515">
    <property type="entry name" value="THYMIDINE PHOSPHORYLASE"/>
    <property type="match status" value="1"/>
</dbReference>
<feature type="domain" description="Pyrimidine nucleoside phosphorylase C-terminal" evidence="7">
    <location>
        <begin position="344"/>
        <end position="417"/>
    </location>
</feature>
<evidence type="ECO:0000256" key="1">
    <source>
        <dbReference type="ARBA" id="ARBA00006915"/>
    </source>
</evidence>
<reference evidence="8 9" key="1">
    <citation type="submission" date="2010-03" db="EMBL/GenBank/DDBJ databases">
        <authorList>
            <person name="Glass J.I."/>
            <person name="Benders G.A."/>
            <person name="Durkin A.S."/>
            <person name="Farmerie W.G."/>
            <person name="Hlavinka K."/>
            <person name="Hostetler J."/>
            <person name="Jackson J."/>
            <person name="May M.A."/>
            <person name="Miller R.H."/>
            <person name="Paralanov V."/>
            <person name="Radune D."/>
            <person name="Szczypinski B."/>
            <person name="Brown D.R."/>
        </authorList>
    </citation>
    <scope>NUCLEOTIDE SEQUENCE [LARGE SCALE GENOMIC DNA]</scope>
    <source>
        <strain evidence="8 9">A21JP2</strain>
    </source>
</reference>
<dbReference type="GO" id="GO:0009032">
    <property type="term" value="F:thymidine phosphorylase activity"/>
    <property type="evidence" value="ECO:0007669"/>
    <property type="project" value="UniProtKB-EC"/>
</dbReference>
<dbReference type="STRING" id="747682.MALL_0243"/>
<dbReference type="InterPro" id="IPR017459">
    <property type="entry name" value="Glycosyl_Trfase_fam3_N_dom"/>
</dbReference>
<evidence type="ECO:0000259" key="7">
    <source>
        <dbReference type="SMART" id="SM00941"/>
    </source>
</evidence>
<dbReference type="NCBIfam" id="NF004490">
    <property type="entry name" value="PRK05820.1"/>
    <property type="match status" value="1"/>
</dbReference>
<dbReference type="eggNOG" id="COG0213">
    <property type="taxonomic scope" value="Bacteria"/>
</dbReference>
<evidence type="ECO:0000313" key="9">
    <source>
        <dbReference type="Proteomes" id="UP000004757"/>
    </source>
</evidence>
<dbReference type="GO" id="GO:0004645">
    <property type="term" value="F:1,4-alpha-oligoglucan phosphorylase activity"/>
    <property type="evidence" value="ECO:0007669"/>
    <property type="project" value="InterPro"/>
</dbReference>
<dbReference type="InterPro" id="IPR018090">
    <property type="entry name" value="Pyrmidine_PPas_bac/euk"/>
</dbReference>
<dbReference type="RefSeq" id="WP_005683166.1">
    <property type="nucleotide sequence ID" value="NZ_ADNC01000003.1"/>
</dbReference>
<dbReference type="PROSITE" id="PS00647">
    <property type="entry name" value="THYMID_PHOSPHORYLASE"/>
    <property type="match status" value="1"/>
</dbReference>
<evidence type="ECO:0000256" key="6">
    <source>
        <dbReference type="ARBA" id="ARBA00056338"/>
    </source>
</evidence>
<proteinExistence type="inferred from homology"/>
<organism evidence="8 9">
    <name type="scientific">Mycoplasmopsis alligatoris A21JP2</name>
    <dbReference type="NCBI Taxonomy" id="747682"/>
    <lineage>
        <taxon>Bacteria</taxon>
        <taxon>Bacillati</taxon>
        <taxon>Mycoplasmatota</taxon>
        <taxon>Mycoplasmoidales</taxon>
        <taxon>Metamycoplasmataceae</taxon>
        <taxon>Mycoplasmopsis</taxon>
    </lineage>
</organism>
<dbReference type="SUPFAM" id="SSF54680">
    <property type="entry name" value="Pyrimidine nucleoside phosphorylase C-terminal domain"/>
    <property type="match status" value="1"/>
</dbReference>
<evidence type="ECO:0000313" key="8">
    <source>
        <dbReference type="EMBL" id="EFF41794.1"/>
    </source>
</evidence>
<dbReference type="InterPro" id="IPR013102">
    <property type="entry name" value="PYNP_C"/>
</dbReference>
<evidence type="ECO:0000256" key="3">
    <source>
        <dbReference type="ARBA" id="ARBA00022676"/>
    </source>
</evidence>
<dbReference type="Pfam" id="PF07831">
    <property type="entry name" value="PYNP_C"/>
    <property type="match status" value="1"/>
</dbReference>
<dbReference type="PIRSF" id="PIRSF000478">
    <property type="entry name" value="TP_PyNP"/>
    <property type="match status" value="1"/>
</dbReference>
<dbReference type="NCBIfam" id="TIGR02644">
    <property type="entry name" value="Y_phosphoryl"/>
    <property type="match status" value="1"/>
</dbReference>
<dbReference type="InterPro" id="IPR035902">
    <property type="entry name" value="Nuc_phospho_transferase"/>
</dbReference>
<dbReference type="Pfam" id="PF00591">
    <property type="entry name" value="Glycos_transf_3"/>
    <property type="match status" value="1"/>
</dbReference>
<dbReference type="FunFam" id="3.40.1030.10:FF:000003">
    <property type="entry name" value="Pyrimidine-nucleoside phosphorylase"/>
    <property type="match status" value="1"/>
</dbReference>
<dbReference type="NCBIfam" id="NF004747">
    <property type="entry name" value="PRK06078.1"/>
    <property type="match status" value="1"/>
</dbReference>
<dbReference type="Gene3D" id="3.90.1170.30">
    <property type="entry name" value="Pyrimidine nucleoside phosphorylase-like, C-terminal domain"/>
    <property type="match status" value="1"/>
</dbReference>
<dbReference type="Gene3D" id="1.20.970.10">
    <property type="entry name" value="Transferase, Pyrimidine Nucleoside Phosphorylase, Chain C"/>
    <property type="match status" value="1"/>
</dbReference>
<dbReference type="InterPro" id="IPR036320">
    <property type="entry name" value="Glycosyl_Trfase_fam3_N_dom_sf"/>
</dbReference>
<dbReference type="GO" id="GO:0005829">
    <property type="term" value="C:cytosol"/>
    <property type="evidence" value="ECO:0007669"/>
    <property type="project" value="TreeGrafter"/>
</dbReference>
<dbReference type="AlphaFoldDB" id="D4XV34"/>
<dbReference type="SUPFAM" id="SSF52418">
    <property type="entry name" value="Nucleoside phosphorylase/phosphoribosyltransferase catalytic domain"/>
    <property type="match status" value="1"/>
</dbReference>
<evidence type="ECO:0000256" key="5">
    <source>
        <dbReference type="ARBA" id="ARBA00048550"/>
    </source>
</evidence>
<dbReference type="OrthoDB" id="9763887at2"/>
<dbReference type="GO" id="GO:0006206">
    <property type="term" value="P:pyrimidine nucleobase metabolic process"/>
    <property type="evidence" value="ECO:0007669"/>
    <property type="project" value="InterPro"/>
</dbReference>
<comment type="subunit">
    <text evidence="2">Homodimer.</text>
</comment>
<dbReference type="InterPro" id="IPR017872">
    <property type="entry name" value="Pyrmidine_PPase_CS"/>
</dbReference>
<sequence>MRVVDLIEKKRLNKELSTKEIEFLISTYVAGDTPDYQISAFLMAVMFNGMTSKEIATFTKTMMHSGEVMNLNKIPGIKVDKHSTGGVGDKTTLAIAPIVAACGAPVAKMSGRGLGHTGGTIDKLESIPGFNVVMSEKDFINQVTNHKIAVIGQSSSLVPADKKLYALRDVTSTVESIPLIASSIMSKKLATGSDAILLDVKCGNGAFMKDLESARELAKTMISIGKELNVDVRAEITNMNRPIGREIGNRNEVLEAIYTLQGKGPDDFTELVYSSCQTILLQAKIAKTEQEAKDKILQVIHDGSALSKFYDFVKLQGGYVEKLKSSTFWDPKNKLEIKANMDGYMNIFDSLTFGISAMKLGAGRETKEEDIDFDAGITINKKTNETVKKGDVIFTLYSSKTIPNSIVEELSKGYEIVKKQVQNKIILDRLK</sequence>
<comment type="catalytic activity">
    <reaction evidence="5">
        <text>thymidine + phosphate = 2-deoxy-alpha-D-ribose 1-phosphate + thymine</text>
        <dbReference type="Rhea" id="RHEA:16037"/>
        <dbReference type="ChEBI" id="CHEBI:17748"/>
        <dbReference type="ChEBI" id="CHEBI:17821"/>
        <dbReference type="ChEBI" id="CHEBI:43474"/>
        <dbReference type="ChEBI" id="CHEBI:57259"/>
        <dbReference type="EC" id="2.4.2.4"/>
    </reaction>
</comment>
<protein>
    <submittedName>
        <fullName evidence="8">Pyrimidine-nucleoside phosphorylase</fullName>
        <ecNumber evidence="8">2.4.2.2</ecNumber>
    </submittedName>
</protein>
<comment type="function">
    <text evidence="6">The enzymes which catalyze the reversible phosphorolysis of pyrimidine nucleosides are involved in the degradation of these compounds and in their utilization as carbon and energy sources, or in the rescue of pyrimidine bases for nucleotide synthesis.</text>
</comment>
<dbReference type="Proteomes" id="UP000004757">
    <property type="component" value="Unassembled WGS sequence"/>
</dbReference>